<feature type="compositionally biased region" description="Basic and acidic residues" evidence="1">
    <location>
        <begin position="122"/>
        <end position="133"/>
    </location>
</feature>
<keyword evidence="2" id="KW-0812">Transmembrane</keyword>
<evidence type="ECO:0000256" key="2">
    <source>
        <dbReference type="SAM" id="Phobius"/>
    </source>
</evidence>
<sequence length="157" mass="17561">MSTWLWVGPVVGILVRSLLVTFIAVLAVLLSDEKRAQRAERVLHVLLRRRRIQQVLVLKLRHRGARCSVLFLNLLLAGRGPFRLSGREGLPLGEQSPWPVAERLIGRDGHELPQTKQPVRAAPDRPLHSEGRHSGGRCPACVRQEIGDWRGRAGQVS</sequence>
<dbReference type="EMBL" id="JBHSKL010000047">
    <property type="protein sequence ID" value="MFC5229125.1"/>
    <property type="molecule type" value="Genomic_DNA"/>
</dbReference>
<keyword evidence="4" id="KW-1185">Reference proteome</keyword>
<reference evidence="4" key="1">
    <citation type="journal article" date="2019" name="Int. J. Syst. Evol. Microbiol.">
        <title>The Global Catalogue of Microorganisms (GCM) 10K type strain sequencing project: providing services to taxonomists for standard genome sequencing and annotation.</title>
        <authorList>
            <consortium name="The Broad Institute Genomics Platform"/>
            <consortium name="The Broad Institute Genome Sequencing Center for Infectious Disease"/>
            <person name="Wu L."/>
            <person name="Ma J."/>
        </authorList>
    </citation>
    <scope>NUCLEOTIDE SEQUENCE [LARGE SCALE GENOMIC DNA]</scope>
    <source>
        <strain evidence="4">CCM 8479</strain>
    </source>
</reference>
<feature type="transmembrane region" description="Helical" evidence="2">
    <location>
        <begin position="6"/>
        <end position="31"/>
    </location>
</feature>
<evidence type="ECO:0000313" key="3">
    <source>
        <dbReference type="EMBL" id="MFC5229125.1"/>
    </source>
</evidence>
<evidence type="ECO:0008006" key="5">
    <source>
        <dbReference type="Google" id="ProtNLM"/>
    </source>
</evidence>
<name>A0ABW0DK86_STRFI</name>
<keyword evidence="2" id="KW-0472">Membrane</keyword>
<comment type="caution">
    <text evidence="3">The sequence shown here is derived from an EMBL/GenBank/DDBJ whole genome shotgun (WGS) entry which is preliminary data.</text>
</comment>
<dbReference type="RefSeq" id="WP_344644101.1">
    <property type="nucleotide sequence ID" value="NZ_BAAASS010000006.1"/>
</dbReference>
<feature type="region of interest" description="Disordered" evidence="1">
    <location>
        <begin position="107"/>
        <end position="139"/>
    </location>
</feature>
<organism evidence="3 4">
    <name type="scientific">Streptomyces fimbriatus</name>
    <dbReference type="NCBI Taxonomy" id="68197"/>
    <lineage>
        <taxon>Bacteria</taxon>
        <taxon>Bacillati</taxon>
        <taxon>Actinomycetota</taxon>
        <taxon>Actinomycetes</taxon>
        <taxon>Kitasatosporales</taxon>
        <taxon>Streptomycetaceae</taxon>
        <taxon>Streptomyces</taxon>
    </lineage>
</organism>
<accession>A0ABW0DK86</accession>
<gene>
    <name evidence="3" type="ORF">ACFPN6_32155</name>
</gene>
<evidence type="ECO:0000256" key="1">
    <source>
        <dbReference type="SAM" id="MobiDB-lite"/>
    </source>
</evidence>
<dbReference type="Proteomes" id="UP001596156">
    <property type="component" value="Unassembled WGS sequence"/>
</dbReference>
<keyword evidence="2" id="KW-1133">Transmembrane helix</keyword>
<protein>
    <recommendedName>
        <fullName evidence="5">Secreted protein</fullName>
    </recommendedName>
</protein>
<evidence type="ECO:0000313" key="4">
    <source>
        <dbReference type="Proteomes" id="UP001596156"/>
    </source>
</evidence>
<proteinExistence type="predicted"/>